<accession>A0A3M0G3S2</accession>
<keyword evidence="3" id="KW-1283">Bacterial microcompartment</keyword>
<dbReference type="AlphaFoldDB" id="A0A3M0G3S2"/>
<organism evidence="4 5">
    <name type="scientific">Tessaracoccus antarcticus</name>
    <dbReference type="NCBI Taxonomy" id="2479848"/>
    <lineage>
        <taxon>Bacteria</taxon>
        <taxon>Bacillati</taxon>
        <taxon>Actinomycetota</taxon>
        <taxon>Actinomycetes</taxon>
        <taxon>Propionibacteriales</taxon>
        <taxon>Propionibacteriaceae</taxon>
        <taxon>Tessaracoccus</taxon>
    </lineage>
</organism>
<evidence type="ECO:0000256" key="3">
    <source>
        <dbReference type="ARBA" id="ARBA00024446"/>
    </source>
</evidence>
<evidence type="ECO:0000256" key="2">
    <source>
        <dbReference type="ARBA" id="ARBA00023669"/>
    </source>
</evidence>
<dbReference type="OrthoDB" id="196195at2"/>
<evidence type="ECO:0000256" key="1">
    <source>
        <dbReference type="ARBA" id="ARBA00023587"/>
    </source>
</evidence>
<gene>
    <name evidence="4" type="ORF">EAX62_07465</name>
</gene>
<dbReference type="Pfam" id="PF03319">
    <property type="entry name" value="EutN_CcmL"/>
    <property type="match status" value="1"/>
</dbReference>
<dbReference type="Proteomes" id="UP000275256">
    <property type="component" value="Unassembled WGS sequence"/>
</dbReference>
<dbReference type="GO" id="GO:0031470">
    <property type="term" value="C:carboxysome"/>
    <property type="evidence" value="ECO:0007669"/>
    <property type="project" value="UniProtKB-SubCell"/>
</dbReference>
<reference evidence="4 5" key="1">
    <citation type="submission" date="2018-10" db="EMBL/GenBank/DDBJ databases">
        <title>Tessaracoccus antarcticuss sp. nov., isolated from sediment.</title>
        <authorList>
            <person name="Zhou L.Y."/>
            <person name="Du Z.J."/>
        </authorList>
    </citation>
    <scope>NUCLEOTIDE SEQUENCE [LARGE SCALE GENOMIC DNA]</scope>
    <source>
        <strain evidence="4 5">JDX10</strain>
    </source>
</reference>
<comment type="caution">
    <text evidence="4">The sequence shown here is derived from an EMBL/GenBank/DDBJ whole genome shotgun (WGS) entry which is preliminary data.</text>
</comment>
<dbReference type="InterPro" id="IPR036677">
    <property type="entry name" value="EutN_CcmL_sf"/>
</dbReference>
<evidence type="ECO:0000313" key="4">
    <source>
        <dbReference type="EMBL" id="RMB59611.1"/>
    </source>
</evidence>
<dbReference type="PROSITE" id="PS51932">
    <property type="entry name" value="BMV"/>
    <property type="match status" value="1"/>
</dbReference>
<dbReference type="CDD" id="cd01614">
    <property type="entry name" value="EutN_CcmL"/>
    <property type="match status" value="1"/>
</dbReference>
<keyword evidence="2" id="KW-1282">Carboxysome</keyword>
<dbReference type="InterPro" id="IPR004992">
    <property type="entry name" value="EutN_CcmL"/>
</dbReference>
<name>A0A3M0G3S2_9ACTN</name>
<evidence type="ECO:0000313" key="5">
    <source>
        <dbReference type="Proteomes" id="UP000275256"/>
    </source>
</evidence>
<sequence length="96" mass="9840">MDFARVVGSAVATIKSDALKGHKLLVLRAADASDNLFGEPFVAVDAVGAGEGEFVLVSRGSSARQTTGTEAAPVDAVIMAILDSVELDGSTSFRKS</sequence>
<dbReference type="PANTHER" id="PTHR36539">
    <property type="entry name" value="ETHANOLAMINE UTILIZATION PROTEIN EUTN"/>
    <property type="match status" value="1"/>
</dbReference>
<comment type="subcellular location">
    <subcellularLocation>
        <location evidence="1">Carboxysome</location>
    </subcellularLocation>
</comment>
<dbReference type="SUPFAM" id="SSF159133">
    <property type="entry name" value="EutN/CcmL-like"/>
    <property type="match status" value="1"/>
</dbReference>
<keyword evidence="5" id="KW-1185">Reference proteome</keyword>
<dbReference type="RefSeq" id="WP_121901090.1">
    <property type="nucleotide sequence ID" value="NZ_REFW01000002.1"/>
</dbReference>
<dbReference type="EMBL" id="REFW01000002">
    <property type="protein sequence ID" value="RMB59611.1"/>
    <property type="molecule type" value="Genomic_DNA"/>
</dbReference>
<proteinExistence type="predicted"/>
<dbReference type="Gene3D" id="2.40.50.220">
    <property type="entry name" value="EutN/Ccml"/>
    <property type="match status" value="1"/>
</dbReference>
<dbReference type="PANTHER" id="PTHR36539:SF1">
    <property type="entry name" value="BACTERIAL MICROCOMPARTMENT SHELL VERTEX PROTEIN EUTN"/>
    <property type="match status" value="1"/>
</dbReference>
<protein>
    <submittedName>
        <fullName evidence="4">Ethanolamine utilization protein EutN</fullName>
    </submittedName>
</protein>